<gene>
    <name evidence="4" type="ORF">GGP41_006239</name>
</gene>
<dbReference type="PANTHER" id="PTHR46082">
    <property type="entry name" value="ATP/GTP-BINDING PROTEIN-RELATED"/>
    <property type="match status" value="1"/>
</dbReference>
<dbReference type="AlphaFoldDB" id="A0A8H5ZKB1"/>
<dbReference type="InterPro" id="IPR035994">
    <property type="entry name" value="Nucleoside_phosphorylase_sf"/>
</dbReference>
<dbReference type="PROSITE" id="PS50064">
    <property type="entry name" value="ZF_PARP_2"/>
    <property type="match status" value="1"/>
</dbReference>
<comment type="caution">
    <text evidence="4">The sequence shown here is derived from an EMBL/GenBank/DDBJ whole genome shotgun (WGS) entry which is preliminary data.</text>
</comment>
<protein>
    <recommendedName>
        <fullName evidence="3">PARP-type domain-containing protein</fullName>
    </recommendedName>
</protein>
<keyword evidence="1" id="KW-0479">Metal-binding</keyword>
<dbReference type="GO" id="GO:0008270">
    <property type="term" value="F:zinc ion binding"/>
    <property type="evidence" value="ECO:0007669"/>
    <property type="project" value="InterPro"/>
</dbReference>
<dbReference type="Gene3D" id="3.40.50.1580">
    <property type="entry name" value="Nucleoside phosphorylase domain"/>
    <property type="match status" value="1"/>
</dbReference>
<dbReference type="GO" id="GO:0009116">
    <property type="term" value="P:nucleoside metabolic process"/>
    <property type="evidence" value="ECO:0007669"/>
    <property type="project" value="InterPro"/>
</dbReference>
<organism evidence="4 5">
    <name type="scientific">Cochliobolus sativus</name>
    <name type="common">Common root rot and spot blotch fungus</name>
    <name type="synonym">Bipolaris sorokiniana</name>
    <dbReference type="NCBI Taxonomy" id="45130"/>
    <lineage>
        <taxon>Eukaryota</taxon>
        <taxon>Fungi</taxon>
        <taxon>Dikarya</taxon>
        <taxon>Ascomycota</taxon>
        <taxon>Pezizomycotina</taxon>
        <taxon>Dothideomycetes</taxon>
        <taxon>Pleosporomycetidae</taxon>
        <taxon>Pleosporales</taxon>
        <taxon>Pleosporineae</taxon>
        <taxon>Pleosporaceae</taxon>
        <taxon>Bipolaris</taxon>
    </lineage>
</organism>
<dbReference type="GO" id="GO:0003824">
    <property type="term" value="F:catalytic activity"/>
    <property type="evidence" value="ECO:0007669"/>
    <property type="project" value="InterPro"/>
</dbReference>
<dbReference type="Pfam" id="PF01048">
    <property type="entry name" value="PNP_UDP_1"/>
    <property type="match status" value="1"/>
</dbReference>
<sequence>MASQLYLEDYTVGWIRALPVELAAADELLNEEHETPEYDARDINIYTCGRVCNHNVVIACLPEGQIGTNSAAAVAAQMKSTFTSTRFCLMVGIGGGVPTEDTDVRLGDVVVSKPHKTHGGVVQYDSGKATQTGFERAYSLNSPPTILLNAAAKLEYHSKLAALPAFGREAAGVDVLFEAEYNHEGRTTCKECNQDRLFAREPSQREVVVHYGTIASGNQVIKTAVERDRLSAELGGVFCFEMEAAGLMNSFPCLVIRGICDYADSHKNKQWQMYAAGTAAAYAKEVLFMIPSDLVQAQKKIADVLSGQSTGFS</sequence>
<dbReference type="GO" id="GO:0003677">
    <property type="term" value="F:DNA binding"/>
    <property type="evidence" value="ECO:0007669"/>
    <property type="project" value="InterPro"/>
</dbReference>
<dbReference type="InterPro" id="IPR001510">
    <property type="entry name" value="Znf_PARP"/>
</dbReference>
<dbReference type="PANTHER" id="PTHR46082:SF11">
    <property type="entry name" value="AAA+ ATPASE DOMAIN-CONTAINING PROTEIN-RELATED"/>
    <property type="match status" value="1"/>
</dbReference>
<evidence type="ECO:0000313" key="4">
    <source>
        <dbReference type="EMBL" id="KAF5849328.1"/>
    </source>
</evidence>
<accession>A0A8H5ZKB1</accession>
<evidence type="ECO:0000259" key="3">
    <source>
        <dbReference type="PROSITE" id="PS50064"/>
    </source>
</evidence>
<dbReference type="SUPFAM" id="SSF53167">
    <property type="entry name" value="Purine and uridine phosphorylases"/>
    <property type="match status" value="1"/>
</dbReference>
<evidence type="ECO:0000256" key="1">
    <source>
        <dbReference type="ARBA" id="ARBA00022723"/>
    </source>
</evidence>
<feature type="domain" description="PARP-type" evidence="3">
    <location>
        <begin position="177"/>
        <end position="195"/>
    </location>
</feature>
<name>A0A8H5ZKB1_COCSA</name>
<reference evidence="4" key="1">
    <citation type="submission" date="2019-11" db="EMBL/GenBank/DDBJ databases">
        <title>Bipolaris sorokiniana Genome sequencing.</title>
        <authorList>
            <person name="Wang H."/>
        </authorList>
    </citation>
    <scope>NUCLEOTIDE SEQUENCE</scope>
</reference>
<dbReference type="EMBL" id="WNKQ01000009">
    <property type="protein sequence ID" value="KAF5849328.1"/>
    <property type="molecule type" value="Genomic_DNA"/>
</dbReference>
<dbReference type="InterPro" id="IPR053137">
    <property type="entry name" value="NLR-like"/>
</dbReference>
<dbReference type="Proteomes" id="UP000624244">
    <property type="component" value="Unassembled WGS sequence"/>
</dbReference>
<keyword evidence="2" id="KW-0862">Zinc</keyword>
<dbReference type="InterPro" id="IPR000845">
    <property type="entry name" value="Nucleoside_phosphorylase_d"/>
</dbReference>
<evidence type="ECO:0000313" key="5">
    <source>
        <dbReference type="Proteomes" id="UP000624244"/>
    </source>
</evidence>
<evidence type="ECO:0000256" key="2">
    <source>
        <dbReference type="ARBA" id="ARBA00022833"/>
    </source>
</evidence>
<proteinExistence type="predicted"/>